<dbReference type="GO" id="GO:0005506">
    <property type="term" value="F:iron ion binding"/>
    <property type="evidence" value="ECO:0007669"/>
    <property type="project" value="InterPro"/>
</dbReference>
<dbReference type="Pfam" id="PF04116">
    <property type="entry name" value="FA_hydroxylase"/>
    <property type="match status" value="1"/>
</dbReference>
<dbReference type="GO" id="GO:0005783">
    <property type="term" value="C:endoplasmic reticulum"/>
    <property type="evidence" value="ECO:0007669"/>
    <property type="project" value="TreeGrafter"/>
</dbReference>
<organism evidence="9">
    <name type="scientific">mine drainage metagenome</name>
    <dbReference type="NCBI Taxonomy" id="410659"/>
    <lineage>
        <taxon>unclassified sequences</taxon>
        <taxon>metagenomes</taxon>
        <taxon>ecological metagenomes</taxon>
    </lineage>
</organism>
<dbReference type="GO" id="GO:0050479">
    <property type="term" value="F:glyceryl-ether monooxygenase activity"/>
    <property type="evidence" value="ECO:0007669"/>
    <property type="project" value="TreeGrafter"/>
</dbReference>
<keyword evidence="2 7" id="KW-0812">Transmembrane</keyword>
<evidence type="ECO:0000256" key="6">
    <source>
        <dbReference type="ARBA" id="ARBA00023136"/>
    </source>
</evidence>
<feature type="transmembrane region" description="Helical" evidence="7">
    <location>
        <begin position="127"/>
        <end position="146"/>
    </location>
</feature>
<dbReference type="AlphaFoldDB" id="A0A1J5QU51"/>
<feature type="transmembrane region" description="Helical" evidence="7">
    <location>
        <begin position="73"/>
        <end position="93"/>
    </location>
</feature>
<evidence type="ECO:0000256" key="3">
    <source>
        <dbReference type="ARBA" id="ARBA00022989"/>
    </source>
</evidence>
<evidence type="ECO:0000259" key="8">
    <source>
        <dbReference type="Pfam" id="PF04116"/>
    </source>
</evidence>
<keyword evidence="5" id="KW-0443">Lipid metabolism</keyword>
<comment type="caution">
    <text evidence="9">The sequence shown here is derived from an EMBL/GenBank/DDBJ whole genome shotgun (WGS) entry which is preliminary data.</text>
</comment>
<dbReference type="GO" id="GO:0006643">
    <property type="term" value="P:membrane lipid metabolic process"/>
    <property type="evidence" value="ECO:0007669"/>
    <property type="project" value="TreeGrafter"/>
</dbReference>
<protein>
    <submittedName>
        <fullName evidence="9">Fatty acid hydroxylase superfamily protein</fullName>
    </submittedName>
</protein>
<evidence type="ECO:0000256" key="4">
    <source>
        <dbReference type="ARBA" id="ARBA00023002"/>
    </source>
</evidence>
<reference evidence="9" key="1">
    <citation type="submission" date="2016-10" db="EMBL/GenBank/DDBJ databases">
        <title>Sequence of Gallionella enrichment culture.</title>
        <authorList>
            <person name="Poehlein A."/>
            <person name="Muehling M."/>
            <person name="Daniel R."/>
        </authorList>
    </citation>
    <scope>NUCLEOTIDE SEQUENCE</scope>
</reference>
<evidence type="ECO:0000256" key="1">
    <source>
        <dbReference type="ARBA" id="ARBA00004127"/>
    </source>
</evidence>
<dbReference type="GO" id="GO:0016020">
    <property type="term" value="C:membrane"/>
    <property type="evidence" value="ECO:0007669"/>
    <property type="project" value="GOC"/>
</dbReference>
<evidence type="ECO:0000256" key="2">
    <source>
        <dbReference type="ARBA" id="ARBA00022692"/>
    </source>
</evidence>
<keyword evidence="6 7" id="KW-0472">Membrane</keyword>
<feature type="transmembrane region" description="Helical" evidence="7">
    <location>
        <begin position="42"/>
        <end position="61"/>
    </location>
</feature>
<evidence type="ECO:0000256" key="5">
    <source>
        <dbReference type="ARBA" id="ARBA00023098"/>
    </source>
</evidence>
<dbReference type="GO" id="GO:0008610">
    <property type="term" value="P:lipid biosynthetic process"/>
    <property type="evidence" value="ECO:0007669"/>
    <property type="project" value="InterPro"/>
</dbReference>
<evidence type="ECO:0000256" key="7">
    <source>
        <dbReference type="SAM" id="Phobius"/>
    </source>
</evidence>
<dbReference type="InterPro" id="IPR006694">
    <property type="entry name" value="Fatty_acid_hydroxylase"/>
</dbReference>
<sequence>MSNYILLGLAPLFLGCIALEAWYLRRRAIRSYSWADLSSNAALALMQQGGGLLVAAPLLLLMQRIHAHRLFDLAPGWTTLALLVVAQDLAYYWQHRASHRIRWMWASHVTHHSSPRLNLSTAFRQSLTYPLSGVWLFSLPLVWIGFTPTQVIAMGALNLAYQFFVHTEVVRSLGWLEAVMNTPSHHRVHHARNDGYIDRNYAGIFIVWDRLFGTFTPEREPCVYGLVHPLHSHNPLRLTFHEWIAMLRDARHAPGASARLVQLFGPPERALGGSEPMAPGRTRA</sequence>
<comment type="subcellular location">
    <subcellularLocation>
        <location evidence="1">Endomembrane system</location>
        <topology evidence="1">Multi-pass membrane protein</topology>
    </subcellularLocation>
</comment>
<dbReference type="InterPro" id="IPR051689">
    <property type="entry name" value="Sterol_desaturase/TMEM195"/>
</dbReference>
<proteinExistence type="predicted"/>
<dbReference type="PANTHER" id="PTHR21624:SF1">
    <property type="entry name" value="ALKYLGLYCEROL MONOOXYGENASE"/>
    <property type="match status" value="1"/>
</dbReference>
<dbReference type="EMBL" id="MLJW01000435">
    <property type="protein sequence ID" value="OIQ87190.1"/>
    <property type="molecule type" value="Genomic_DNA"/>
</dbReference>
<name>A0A1J5QU51_9ZZZZ</name>
<dbReference type="PANTHER" id="PTHR21624">
    <property type="entry name" value="STEROL DESATURASE-RELATED PROTEIN"/>
    <property type="match status" value="1"/>
</dbReference>
<evidence type="ECO:0000313" key="9">
    <source>
        <dbReference type="EMBL" id="OIQ87190.1"/>
    </source>
</evidence>
<keyword evidence="4" id="KW-0560">Oxidoreductase</keyword>
<feature type="domain" description="Fatty acid hydroxylase" evidence="8">
    <location>
        <begin position="81"/>
        <end position="214"/>
    </location>
</feature>
<keyword evidence="3 7" id="KW-1133">Transmembrane helix</keyword>
<gene>
    <name evidence="9" type="ORF">GALL_309470</name>
</gene>
<accession>A0A1J5QU51</accession>